<evidence type="ECO:0000256" key="4">
    <source>
        <dbReference type="SAM" id="MobiDB-lite"/>
    </source>
</evidence>
<dbReference type="Gene3D" id="1.25.40.10">
    <property type="entry name" value="Tetratricopeptide repeat domain"/>
    <property type="match status" value="1"/>
</dbReference>
<protein>
    <recommendedName>
        <fullName evidence="6">J domain-containing protein</fullName>
    </recommendedName>
</protein>
<organism evidence="7 8">
    <name type="scientific">Jaapia argillacea MUCL 33604</name>
    <dbReference type="NCBI Taxonomy" id="933084"/>
    <lineage>
        <taxon>Eukaryota</taxon>
        <taxon>Fungi</taxon>
        <taxon>Dikarya</taxon>
        <taxon>Basidiomycota</taxon>
        <taxon>Agaricomycotina</taxon>
        <taxon>Agaricomycetes</taxon>
        <taxon>Agaricomycetidae</taxon>
        <taxon>Jaapiales</taxon>
        <taxon>Jaapiaceae</taxon>
        <taxon>Jaapia</taxon>
    </lineage>
</organism>
<dbReference type="SMART" id="SM00271">
    <property type="entry name" value="DnaJ"/>
    <property type="match status" value="1"/>
</dbReference>
<dbReference type="InterPro" id="IPR051727">
    <property type="entry name" value="DnaJ_C3_Co-chaperones"/>
</dbReference>
<feature type="chain" id="PRO_5001646390" description="J domain-containing protein" evidence="5">
    <location>
        <begin position="20"/>
        <end position="510"/>
    </location>
</feature>
<dbReference type="GO" id="GO:0005783">
    <property type="term" value="C:endoplasmic reticulum"/>
    <property type="evidence" value="ECO:0007669"/>
    <property type="project" value="UniProtKB-SubCell"/>
</dbReference>
<comment type="subcellular location">
    <subcellularLocation>
        <location evidence="1">Endoplasmic reticulum</location>
    </subcellularLocation>
</comment>
<dbReference type="AlphaFoldDB" id="A0A067P4J5"/>
<proteinExistence type="predicted"/>
<dbReference type="PROSITE" id="PS50076">
    <property type="entry name" value="DNAJ_2"/>
    <property type="match status" value="1"/>
</dbReference>
<dbReference type="CDD" id="cd06257">
    <property type="entry name" value="DnaJ"/>
    <property type="match status" value="1"/>
</dbReference>
<dbReference type="InterPro" id="IPR011990">
    <property type="entry name" value="TPR-like_helical_dom_sf"/>
</dbReference>
<dbReference type="InterPro" id="IPR001623">
    <property type="entry name" value="DnaJ_domain"/>
</dbReference>
<sequence length="510" mass="55947">MRIAAFTTIFVLVYRVVFADPAVGGVSALYPPGLLPSIKIQIFNSANPYPSAEQFNDAARTYPEAIISRYSLVLSDLHNILQLTSNTSDQARTFALAGQWSEAMASLSQYTKGKKEDDPEAIEVMFDVREGEQAEKKARRPNRAAVDVVSGRSEYSPADRDAFGGALDALTSPSTSLLMRIFRLTYFLVPPSPSSSSSQQPFAAASSLDDQALTTLKQRLYYDPDSKPCFPTRRMVKSIAKLFDRLARHEADGNCRTVVELVVGLKGGSGGLIKQFEDAIKDHLEDEGSLEEILNLTKSSPWLIDFYRVACRAHTKMGKARDGEIWCDTLLSMKGSGDDVTGLLGKAEALTVKEEWEEAVRVLERAFEAGGRSDRDVHQRLQRAQKLLKQSKQKDYYKVLGVARDADEKTIKKAYRKATMKAYPDKGGSETKQAAVNEAYEVLSKPELRARFDAGDDPMDPMSQQGGHPFQQGGSPFGFHPGGGWGGFMFEGHPFAQFFQGGGGGGGGSY</sequence>
<feature type="compositionally biased region" description="Low complexity" evidence="4">
    <location>
        <begin position="464"/>
        <end position="478"/>
    </location>
</feature>
<feature type="signal peptide" evidence="5">
    <location>
        <begin position="1"/>
        <end position="19"/>
    </location>
</feature>
<keyword evidence="3" id="KW-0256">Endoplasmic reticulum</keyword>
<dbReference type="PANTHER" id="PTHR44140:SF2">
    <property type="entry name" value="LD25575P"/>
    <property type="match status" value="1"/>
</dbReference>
<gene>
    <name evidence="7" type="ORF">JAAARDRAFT_42539</name>
</gene>
<feature type="region of interest" description="Disordered" evidence="4">
    <location>
        <begin position="455"/>
        <end position="478"/>
    </location>
</feature>
<feature type="domain" description="J" evidence="6">
    <location>
        <begin position="395"/>
        <end position="456"/>
    </location>
</feature>
<evidence type="ECO:0000256" key="2">
    <source>
        <dbReference type="ARBA" id="ARBA00022729"/>
    </source>
</evidence>
<evidence type="ECO:0000256" key="1">
    <source>
        <dbReference type="ARBA" id="ARBA00004240"/>
    </source>
</evidence>
<dbReference type="EMBL" id="KL197772">
    <property type="protein sequence ID" value="KDQ49833.1"/>
    <property type="molecule type" value="Genomic_DNA"/>
</dbReference>
<dbReference type="SUPFAM" id="SSF46565">
    <property type="entry name" value="Chaperone J-domain"/>
    <property type="match status" value="1"/>
</dbReference>
<reference evidence="8" key="1">
    <citation type="journal article" date="2014" name="Proc. Natl. Acad. Sci. U.S.A.">
        <title>Extensive sampling of basidiomycete genomes demonstrates inadequacy of the white-rot/brown-rot paradigm for wood decay fungi.</title>
        <authorList>
            <person name="Riley R."/>
            <person name="Salamov A.A."/>
            <person name="Brown D.W."/>
            <person name="Nagy L.G."/>
            <person name="Floudas D."/>
            <person name="Held B.W."/>
            <person name="Levasseur A."/>
            <person name="Lombard V."/>
            <person name="Morin E."/>
            <person name="Otillar R."/>
            <person name="Lindquist E.A."/>
            <person name="Sun H."/>
            <person name="LaButti K.M."/>
            <person name="Schmutz J."/>
            <person name="Jabbour D."/>
            <person name="Luo H."/>
            <person name="Baker S.E."/>
            <person name="Pisabarro A.G."/>
            <person name="Walton J.D."/>
            <person name="Blanchette R.A."/>
            <person name="Henrissat B."/>
            <person name="Martin F."/>
            <person name="Cullen D."/>
            <person name="Hibbett D.S."/>
            <person name="Grigoriev I.V."/>
        </authorList>
    </citation>
    <scope>NUCLEOTIDE SEQUENCE [LARGE SCALE GENOMIC DNA]</scope>
    <source>
        <strain evidence="8">MUCL 33604</strain>
    </source>
</reference>
<dbReference type="InterPro" id="IPR036869">
    <property type="entry name" value="J_dom_sf"/>
</dbReference>
<dbReference type="GO" id="GO:0051787">
    <property type="term" value="F:misfolded protein binding"/>
    <property type="evidence" value="ECO:0007669"/>
    <property type="project" value="TreeGrafter"/>
</dbReference>
<keyword evidence="2 5" id="KW-0732">Signal</keyword>
<evidence type="ECO:0000313" key="7">
    <source>
        <dbReference type="EMBL" id="KDQ49833.1"/>
    </source>
</evidence>
<dbReference type="HOGENOM" id="CLU_015935_0_1_1"/>
<name>A0A067P4J5_9AGAM</name>
<dbReference type="STRING" id="933084.A0A067P4J5"/>
<keyword evidence="8" id="KW-1185">Reference proteome</keyword>
<dbReference type="GO" id="GO:0051087">
    <property type="term" value="F:protein-folding chaperone binding"/>
    <property type="evidence" value="ECO:0007669"/>
    <property type="project" value="TreeGrafter"/>
</dbReference>
<dbReference type="Gene3D" id="1.10.287.110">
    <property type="entry name" value="DnaJ domain"/>
    <property type="match status" value="1"/>
</dbReference>
<evidence type="ECO:0000256" key="3">
    <source>
        <dbReference type="ARBA" id="ARBA00022824"/>
    </source>
</evidence>
<dbReference type="Proteomes" id="UP000027265">
    <property type="component" value="Unassembled WGS sequence"/>
</dbReference>
<dbReference type="SUPFAM" id="SSF48452">
    <property type="entry name" value="TPR-like"/>
    <property type="match status" value="1"/>
</dbReference>
<evidence type="ECO:0000256" key="5">
    <source>
        <dbReference type="SAM" id="SignalP"/>
    </source>
</evidence>
<evidence type="ECO:0000259" key="6">
    <source>
        <dbReference type="PROSITE" id="PS50076"/>
    </source>
</evidence>
<accession>A0A067P4J5</accession>
<dbReference type="Pfam" id="PF00226">
    <property type="entry name" value="DnaJ"/>
    <property type="match status" value="1"/>
</dbReference>
<dbReference type="GO" id="GO:0034975">
    <property type="term" value="P:protein folding in endoplasmic reticulum"/>
    <property type="evidence" value="ECO:0007669"/>
    <property type="project" value="TreeGrafter"/>
</dbReference>
<evidence type="ECO:0000313" key="8">
    <source>
        <dbReference type="Proteomes" id="UP000027265"/>
    </source>
</evidence>
<dbReference type="InParanoid" id="A0A067P4J5"/>
<dbReference type="PANTHER" id="PTHR44140">
    <property type="entry name" value="LD25575P"/>
    <property type="match status" value="1"/>
</dbReference>
<dbReference type="OrthoDB" id="1726119at2759"/>
<dbReference type="PRINTS" id="PR00625">
    <property type="entry name" value="JDOMAIN"/>
</dbReference>